<dbReference type="Proteomes" id="UP000078459">
    <property type="component" value="Unassembled WGS sequence"/>
</dbReference>
<keyword evidence="1" id="KW-0812">Transmembrane</keyword>
<accession>A0A179DLD5</accession>
<evidence type="ECO:0000313" key="3">
    <source>
        <dbReference type="EMBL" id="OAQ41738.1"/>
    </source>
</evidence>
<feature type="transmembrane region" description="Helical" evidence="1">
    <location>
        <begin position="43"/>
        <end position="64"/>
    </location>
</feature>
<gene>
    <name evidence="3" type="ORF">A5893_01085</name>
</gene>
<organism evidence="3 4">
    <name type="scientific">Pedobacter psychrophilus</name>
    <dbReference type="NCBI Taxonomy" id="1826909"/>
    <lineage>
        <taxon>Bacteria</taxon>
        <taxon>Pseudomonadati</taxon>
        <taxon>Bacteroidota</taxon>
        <taxon>Sphingobacteriia</taxon>
        <taxon>Sphingobacteriales</taxon>
        <taxon>Sphingobacteriaceae</taxon>
        <taxon>Pedobacter</taxon>
    </lineage>
</organism>
<sequence length="222" mass="25687">MRKILKGNTVFEESLNGGYQLQLNKIAEVWDNNKYYDYGILRIFRLLIVISLLFFPGVLIDEIFKSKGALNRKLIVEFYVVLKIIFPILILCYGWYDNIYVISLSVYLLIETYIYLFSKIFLEVQHLKGANIRTLLLLVINYFESGLTFAGIYMAGNYLNMHMESAIEAVYFSFITSATVGYGDIFPVTNTGRILAMIQIFSSISFFVLFFNFFSGKTNQQE</sequence>
<dbReference type="RefSeq" id="WP_068820769.1">
    <property type="nucleotide sequence ID" value="NZ_LWHJ01000011.1"/>
</dbReference>
<dbReference type="InterPro" id="IPR013099">
    <property type="entry name" value="K_chnl_dom"/>
</dbReference>
<keyword evidence="4" id="KW-1185">Reference proteome</keyword>
<feature type="transmembrane region" description="Helical" evidence="1">
    <location>
        <begin position="194"/>
        <end position="214"/>
    </location>
</feature>
<evidence type="ECO:0000313" key="4">
    <source>
        <dbReference type="Proteomes" id="UP000078459"/>
    </source>
</evidence>
<dbReference type="AlphaFoldDB" id="A0A179DLD5"/>
<protein>
    <recommendedName>
        <fullName evidence="2">Potassium channel domain-containing protein</fullName>
    </recommendedName>
</protein>
<feature type="transmembrane region" description="Helical" evidence="1">
    <location>
        <begin position="134"/>
        <end position="155"/>
    </location>
</feature>
<feature type="domain" description="Potassium channel" evidence="2">
    <location>
        <begin position="160"/>
        <end position="214"/>
    </location>
</feature>
<proteinExistence type="predicted"/>
<feature type="transmembrane region" description="Helical" evidence="1">
    <location>
        <begin position="102"/>
        <end position="122"/>
    </location>
</feature>
<keyword evidence="1" id="KW-1133">Transmembrane helix</keyword>
<dbReference type="EMBL" id="LWHJ01000011">
    <property type="protein sequence ID" value="OAQ41738.1"/>
    <property type="molecule type" value="Genomic_DNA"/>
</dbReference>
<dbReference type="OrthoDB" id="9799090at2"/>
<dbReference type="Gene3D" id="1.10.287.70">
    <property type="match status" value="1"/>
</dbReference>
<feature type="transmembrane region" description="Helical" evidence="1">
    <location>
        <begin position="76"/>
        <end position="96"/>
    </location>
</feature>
<reference evidence="3 4" key="2">
    <citation type="submission" date="2016-06" db="EMBL/GenBank/DDBJ databases">
        <title>Pedobacter psychrophilus sp. nov., isolated from Antarctic fragmentary rock.</title>
        <authorList>
            <person name="Svec P."/>
        </authorList>
    </citation>
    <scope>NUCLEOTIDE SEQUENCE [LARGE SCALE GENOMIC DNA]</scope>
    <source>
        <strain evidence="3 4">CCM 8644</strain>
    </source>
</reference>
<dbReference type="SUPFAM" id="SSF81324">
    <property type="entry name" value="Voltage-gated potassium channels"/>
    <property type="match status" value="1"/>
</dbReference>
<evidence type="ECO:0000256" key="1">
    <source>
        <dbReference type="SAM" id="Phobius"/>
    </source>
</evidence>
<comment type="caution">
    <text evidence="3">The sequence shown here is derived from an EMBL/GenBank/DDBJ whole genome shotgun (WGS) entry which is preliminary data.</text>
</comment>
<name>A0A179DLD5_9SPHI</name>
<evidence type="ECO:0000259" key="2">
    <source>
        <dbReference type="Pfam" id="PF07885"/>
    </source>
</evidence>
<keyword evidence="1" id="KW-0472">Membrane</keyword>
<dbReference type="Pfam" id="PF07885">
    <property type="entry name" value="Ion_trans_2"/>
    <property type="match status" value="1"/>
</dbReference>
<reference evidence="3 4" key="1">
    <citation type="submission" date="2016-04" db="EMBL/GenBank/DDBJ databases">
        <authorList>
            <person name="Evans L.H."/>
            <person name="Alamgir A."/>
            <person name="Owens N."/>
            <person name="Weber N.D."/>
            <person name="Virtaneva K."/>
            <person name="Barbian K."/>
            <person name="Babar A."/>
            <person name="Rosenke K."/>
        </authorList>
    </citation>
    <scope>NUCLEOTIDE SEQUENCE [LARGE SCALE GENOMIC DNA]</scope>
    <source>
        <strain evidence="3 4">CCM 8644</strain>
    </source>
</reference>
<dbReference type="STRING" id="1826909.A5893_01085"/>